<accession>A0AAD1XN13</accession>
<organism evidence="1 2">
    <name type="scientific">Euplotes crassus</name>
    <dbReference type="NCBI Taxonomy" id="5936"/>
    <lineage>
        <taxon>Eukaryota</taxon>
        <taxon>Sar</taxon>
        <taxon>Alveolata</taxon>
        <taxon>Ciliophora</taxon>
        <taxon>Intramacronucleata</taxon>
        <taxon>Spirotrichea</taxon>
        <taxon>Hypotrichia</taxon>
        <taxon>Euplotida</taxon>
        <taxon>Euplotidae</taxon>
        <taxon>Moneuplotes</taxon>
    </lineage>
</organism>
<sequence>MSSLSHKAKDLFCSNLQIILEVIFKTAQLTSKSLSKDLQAYELSSMTFDYKCADQVLLTTNTLWVQSRFEYENR</sequence>
<name>A0AAD1XN13_EUPCR</name>
<evidence type="ECO:0000313" key="2">
    <source>
        <dbReference type="Proteomes" id="UP001295684"/>
    </source>
</evidence>
<keyword evidence="2" id="KW-1185">Reference proteome</keyword>
<dbReference type="Proteomes" id="UP001295684">
    <property type="component" value="Unassembled WGS sequence"/>
</dbReference>
<evidence type="ECO:0000313" key="1">
    <source>
        <dbReference type="EMBL" id="CAI2375675.1"/>
    </source>
</evidence>
<proteinExistence type="predicted"/>
<reference evidence="1" key="1">
    <citation type="submission" date="2023-07" db="EMBL/GenBank/DDBJ databases">
        <authorList>
            <consortium name="AG Swart"/>
            <person name="Singh M."/>
            <person name="Singh A."/>
            <person name="Seah K."/>
            <person name="Emmerich C."/>
        </authorList>
    </citation>
    <scope>NUCLEOTIDE SEQUENCE</scope>
    <source>
        <strain evidence="1">DP1</strain>
    </source>
</reference>
<dbReference type="EMBL" id="CAMPGE010017170">
    <property type="protein sequence ID" value="CAI2375675.1"/>
    <property type="molecule type" value="Genomic_DNA"/>
</dbReference>
<protein>
    <submittedName>
        <fullName evidence="1">Uncharacterized protein</fullName>
    </submittedName>
</protein>
<dbReference type="AlphaFoldDB" id="A0AAD1XN13"/>
<comment type="caution">
    <text evidence="1">The sequence shown here is derived from an EMBL/GenBank/DDBJ whole genome shotgun (WGS) entry which is preliminary data.</text>
</comment>
<gene>
    <name evidence="1" type="ORF">ECRASSUSDP1_LOCUS17039</name>
</gene>